<sequence>MQSSWTHTGPEGARLYSRPLGLNELGFYYDSHINKTATTLMHNVITILPNKTHPLVVTKASIERAWCASKAQFPLLAATVRQTHASRYDFVVAEERLKSVIPDEVSVFPVSSSEEAEAAAMEGERKLSDNLLCRILVLSRTDDPLKHHVFINISHLITDGVANITVISTFLDNLSSLDSDIGREFDASLELAVAAETLVPHMKMSIARQRWRRAAGQIVCQIQDKKRTGGQTLPRSFGPVATRLPAQSGFLDVVLSQTESLNITRNLKAHKISVGNALPVLSQVALARLLCRRYVRGEIDSEEWAFRQREPYHTAGPINLRPFLDKSWFESGGHSSVSVNIGYFYFTLGYIPLPSTLAPGDSAPEFCNLMSPERFLLRCRTMKRLASRYLKHPLFFEVGAARLAGKIAMQKQVAARWEKDPESFVKPGEIEENNVSLLEQAQRGTVMAHGWSTFGAMGAALPREYPSSKGGKTPTIRLESFGTRLHCRTGELYLGAGGSSEQLRIILHWDKNVFQEHVVQEWVSEVVRAMQYYLGTTQTVAKM</sequence>
<keyword evidence="2" id="KW-1185">Reference proteome</keyword>
<dbReference type="Gene3D" id="3.30.559.10">
    <property type="entry name" value="Chloramphenicol acetyltransferase-like domain"/>
    <property type="match status" value="1"/>
</dbReference>
<dbReference type="PANTHER" id="PTHR28037:SF1">
    <property type="entry name" value="ALCOHOL O-ACETYLTRANSFERASE 1-RELATED"/>
    <property type="match status" value="1"/>
</dbReference>
<dbReference type="InterPro" id="IPR023213">
    <property type="entry name" value="CAT-like_dom_sf"/>
</dbReference>
<dbReference type="PANTHER" id="PTHR28037">
    <property type="entry name" value="ALCOHOL O-ACETYLTRANSFERASE 1-RELATED"/>
    <property type="match status" value="1"/>
</dbReference>
<dbReference type="InterPro" id="IPR052058">
    <property type="entry name" value="Alcohol_O-acetyltransferase"/>
</dbReference>
<dbReference type="EMBL" id="JAWWNJ010000041">
    <property type="protein sequence ID" value="KAK7020548.1"/>
    <property type="molecule type" value="Genomic_DNA"/>
</dbReference>
<proteinExistence type="predicted"/>
<name>A0AAW0B795_9AGAR</name>
<organism evidence="1 2">
    <name type="scientific">Favolaschia claudopus</name>
    <dbReference type="NCBI Taxonomy" id="2862362"/>
    <lineage>
        <taxon>Eukaryota</taxon>
        <taxon>Fungi</taxon>
        <taxon>Dikarya</taxon>
        <taxon>Basidiomycota</taxon>
        <taxon>Agaricomycotina</taxon>
        <taxon>Agaricomycetes</taxon>
        <taxon>Agaricomycetidae</taxon>
        <taxon>Agaricales</taxon>
        <taxon>Marasmiineae</taxon>
        <taxon>Mycenaceae</taxon>
        <taxon>Favolaschia</taxon>
    </lineage>
</organism>
<gene>
    <name evidence="1" type="ORF">R3P38DRAFT_2970116</name>
</gene>
<protein>
    <recommendedName>
        <fullName evidence="3">Acyltransferase</fullName>
    </recommendedName>
</protein>
<accession>A0AAW0B795</accession>
<dbReference type="AlphaFoldDB" id="A0AAW0B795"/>
<evidence type="ECO:0008006" key="3">
    <source>
        <dbReference type="Google" id="ProtNLM"/>
    </source>
</evidence>
<evidence type="ECO:0000313" key="2">
    <source>
        <dbReference type="Proteomes" id="UP001362999"/>
    </source>
</evidence>
<evidence type="ECO:0000313" key="1">
    <source>
        <dbReference type="EMBL" id="KAK7020548.1"/>
    </source>
</evidence>
<reference evidence="1 2" key="1">
    <citation type="journal article" date="2024" name="J Genomics">
        <title>Draft genome sequencing and assembly of Favolaschia claudopus CIRM-BRFM 2984 isolated from oak limbs.</title>
        <authorList>
            <person name="Navarro D."/>
            <person name="Drula E."/>
            <person name="Chaduli D."/>
            <person name="Cazenave R."/>
            <person name="Ahrendt S."/>
            <person name="Wang J."/>
            <person name="Lipzen A."/>
            <person name="Daum C."/>
            <person name="Barry K."/>
            <person name="Grigoriev I.V."/>
            <person name="Favel A."/>
            <person name="Rosso M.N."/>
            <person name="Martin F."/>
        </authorList>
    </citation>
    <scope>NUCLEOTIDE SEQUENCE [LARGE SCALE GENOMIC DNA]</scope>
    <source>
        <strain evidence="1 2">CIRM-BRFM 2984</strain>
    </source>
</reference>
<comment type="caution">
    <text evidence="1">The sequence shown here is derived from an EMBL/GenBank/DDBJ whole genome shotgun (WGS) entry which is preliminary data.</text>
</comment>
<dbReference type="Proteomes" id="UP001362999">
    <property type="component" value="Unassembled WGS sequence"/>
</dbReference>